<dbReference type="KEGG" id="amex:103038194"/>
<evidence type="ECO:0000313" key="4">
    <source>
        <dbReference type="Proteomes" id="UP000694621"/>
    </source>
</evidence>
<evidence type="ECO:0000313" key="5">
    <source>
        <dbReference type="Proteomes" id="UP000752171"/>
    </source>
</evidence>
<dbReference type="Proteomes" id="UP000752171">
    <property type="component" value="Unassembled WGS sequence"/>
</dbReference>
<dbReference type="OrthoDB" id="8957442at2759"/>
<name>A0A8B9JV50_ASTMX</name>
<feature type="region of interest" description="Disordered" evidence="1">
    <location>
        <begin position="615"/>
        <end position="636"/>
    </location>
</feature>
<dbReference type="EMBL" id="JAICCE010000001">
    <property type="protein sequence ID" value="KAG9282750.1"/>
    <property type="molecule type" value="Genomic_DNA"/>
</dbReference>
<evidence type="ECO:0000256" key="1">
    <source>
        <dbReference type="SAM" id="MobiDB-lite"/>
    </source>
</evidence>
<reference evidence="2 5" key="1">
    <citation type="submission" date="2021-07" db="EMBL/GenBank/DDBJ databases">
        <authorList>
            <person name="Imarazene B."/>
            <person name="Zahm M."/>
            <person name="Klopp C."/>
            <person name="Cabau C."/>
            <person name="Beille S."/>
            <person name="Jouanno E."/>
            <person name="Castinel A."/>
            <person name="Lluch J."/>
            <person name="Gil L."/>
            <person name="Kuchtly C."/>
            <person name="Lopez Roques C."/>
            <person name="Donnadieu C."/>
            <person name="Parrinello H."/>
            <person name="Journot L."/>
            <person name="Du K."/>
            <person name="Schartl M."/>
            <person name="Retaux S."/>
            <person name="Guiguen Y."/>
        </authorList>
    </citation>
    <scope>NUCLEOTIDE SEQUENCE [LARGE SCALE GENOMIC DNA]</scope>
    <source>
        <strain evidence="2">Pach_M1</strain>
        <tissue evidence="2">Testis</tissue>
    </source>
</reference>
<feature type="compositionally biased region" description="Polar residues" evidence="1">
    <location>
        <begin position="807"/>
        <end position="828"/>
    </location>
</feature>
<feature type="region of interest" description="Disordered" evidence="1">
    <location>
        <begin position="805"/>
        <end position="828"/>
    </location>
</feature>
<reference evidence="3" key="2">
    <citation type="submission" date="2025-05" db="UniProtKB">
        <authorList>
            <consortium name="Ensembl"/>
        </authorList>
    </citation>
    <scope>IDENTIFICATION</scope>
</reference>
<feature type="region of interest" description="Disordered" evidence="1">
    <location>
        <begin position="442"/>
        <end position="468"/>
    </location>
</feature>
<evidence type="ECO:0000313" key="3">
    <source>
        <dbReference type="Ensembl" id="ENSAMXP00005027180.1"/>
    </source>
</evidence>
<proteinExistence type="predicted"/>
<dbReference type="Ensembl" id="ENSAMXT00005029895.1">
    <property type="protein sequence ID" value="ENSAMXP00005027180.1"/>
    <property type="gene ID" value="ENSAMXG00005013652.1"/>
</dbReference>
<sequence length="870" mass="97526">MEERRGAAGQGLRDTHVFEQFKRNDEVFRNTMEAIFQKYSNLDEPGPDVCFKTMTFSTSKGVVPLQSAEAERELQHLRNRAEQSVLVLDYSKDDQMDVTQSTENDIDSSLETENGDVSMWHGTESSQLSVNSVSGSRSCLWDLSQPEEEDEDLERTLNSHNKTLLDIYPSMLNQIGEVYRRQHVTKAASAVLRRYRRQRWHSSQAQSRNHVLSKSFKHTANRTMESSVFVQKLPHNDITSYHEDESSSSWEALVGRSSLKPSPMKINKNSFLASSRSNQELSPLMTKRTLSLASIRSSPEMSSLRAMRDLSTASTSKHLELSPLTTKRNVSLATIRSSRELSPLKAIRNASLATSSSSQELSPLKAIRNASLATSSSRELSPLKAIRNASFTSSSSSRELSPLKGIRNASFATTSNQEFSPVKTIHNSPFVSGACFYSPRRADGENSPACESRSQWKSSGLHLNRQQQHQPVRVLDLSTPPSSAYDTQLDWMPDSSGFLPSAVLSHRRSMPNSPLKVGTSVSLTGQGGRPLIPSSSHYCASQLGQQFSGAFVERECFRDHEYSSIPSPRKTLTVYPSFDGRSPLKRRVFSLEQEQPTSSMYYSEQTVPVNHTATLQTYKPPYRSQQEVSSSPYRSPRVLSDRQENHAMSEVLQHSTKLTKLYRSFSDNQSTSSFVSNMCSRQIDGQFRSLYHYFICRGNSPSCRTSSCHLCERQSQTGDQKPSSILSNVSALALTPVGSQMRKRRRQPEVEESTRIKRFRESCSPKQQQQQFTKYTSPAVANPTEEKRIWNRALLLQCPSPGFLRASGSTRKSSKSQTSLQNHSYSPSWRDTSSFVHAAEATSPVRACNQSGVSLSPSVSRRRLIYGPLQ</sequence>
<protein>
    <submittedName>
        <fullName evidence="3">Si:dkeyp-117h8.4</fullName>
    </submittedName>
</protein>
<gene>
    <name evidence="2" type="ORF">AMEX_G1443</name>
</gene>
<accession>A0A8B9JV50</accession>
<organism evidence="3 4">
    <name type="scientific">Astyanax mexicanus</name>
    <name type="common">Blind cave fish</name>
    <name type="synonym">Astyanax fasciatus mexicanus</name>
    <dbReference type="NCBI Taxonomy" id="7994"/>
    <lineage>
        <taxon>Eukaryota</taxon>
        <taxon>Metazoa</taxon>
        <taxon>Chordata</taxon>
        <taxon>Craniata</taxon>
        <taxon>Vertebrata</taxon>
        <taxon>Euteleostomi</taxon>
        <taxon>Actinopterygii</taxon>
        <taxon>Neopterygii</taxon>
        <taxon>Teleostei</taxon>
        <taxon>Ostariophysi</taxon>
        <taxon>Characiformes</taxon>
        <taxon>Characoidei</taxon>
        <taxon>Acestrorhamphidae</taxon>
        <taxon>Acestrorhamphinae</taxon>
        <taxon>Astyanax</taxon>
    </lineage>
</organism>
<feature type="compositionally biased region" description="Polar residues" evidence="1">
    <location>
        <begin position="615"/>
        <end position="633"/>
    </location>
</feature>
<dbReference type="Proteomes" id="UP000694621">
    <property type="component" value="Unplaced"/>
</dbReference>
<evidence type="ECO:0000313" key="2">
    <source>
        <dbReference type="EMBL" id="KAG9282750.1"/>
    </source>
</evidence>
<dbReference type="AlphaFoldDB" id="A0A8B9JV50"/>